<dbReference type="GO" id="GO:0004523">
    <property type="term" value="F:RNA-DNA hybrid ribonuclease activity"/>
    <property type="evidence" value="ECO:0007669"/>
    <property type="project" value="InterPro"/>
</dbReference>
<organism evidence="2 3">
    <name type="scientific">Rhododendron simsii</name>
    <name type="common">Sims's rhododendron</name>
    <dbReference type="NCBI Taxonomy" id="118357"/>
    <lineage>
        <taxon>Eukaryota</taxon>
        <taxon>Viridiplantae</taxon>
        <taxon>Streptophyta</taxon>
        <taxon>Embryophyta</taxon>
        <taxon>Tracheophyta</taxon>
        <taxon>Spermatophyta</taxon>
        <taxon>Magnoliopsida</taxon>
        <taxon>eudicotyledons</taxon>
        <taxon>Gunneridae</taxon>
        <taxon>Pentapetalae</taxon>
        <taxon>asterids</taxon>
        <taxon>Ericales</taxon>
        <taxon>Ericaceae</taxon>
        <taxon>Ericoideae</taxon>
        <taxon>Rhodoreae</taxon>
        <taxon>Rhododendron</taxon>
    </lineage>
</organism>
<dbReference type="OrthoDB" id="1740909at2759"/>
<proteinExistence type="predicted"/>
<gene>
    <name evidence="2" type="ORF">RHSIM_Rhsim02G0177600</name>
</gene>
<name>A0A834HBG9_RHOSS</name>
<protein>
    <recommendedName>
        <fullName evidence="1">RNase H type-1 domain-containing protein</fullName>
    </recommendedName>
</protein>
<dbReference type="AlphaFoldDB" id="A0A834HBG9"/>
<dbReference type="InterPro" id="IPR012337">
    <property type="entry name" value="RNaseH-like_sf"/>
</dbReference>
<sequence>MVITARRGRPFFQTHSIKGQRLSYVLRFEFKTTNNEAEYEALVVGFELVKAVSANHVLAKSDSQLVGGQVLEDYIVKEGVMQKYLDKVKAQAAKLQSFDIVMIPREENIEANYLAKLAMTNEDAIPRNAPVQYLELPSIFAPDM</sequence>
<evidence type="ECO:0000313" key="3">
    <source>
        <dbReference type="Proteomes" id="UP000626092"/>
    </source>
</evidence>
<accession>A0A834HBG9</accession>
<dbReference type="GO" id="GO:0003676">
    <property type="term" value="F:nucleic acid binding"/>
    <property type="evidence" value="ECO:0007669"/>
    <property type="project" value="InterPro"/>
</dbReference>
<dbReference type="InterPro" id="IPR002156">
    <property type="entry name" value="RNaseH_domain"/>
</dbReference>
<dbReference type="PANTHER" id="PTHR48475">
    <property type="entry name" value="RIBONUCLEASE H"/>
    <property type="match status" value="1"/>
</dbReference>
<dbReference type="PANTHER" id="PTHR48475:SF2">
    <property type="entry name" value="RIBONUCLEASE H"/>
    <property type="match status" value="1"/>
</dbReference>
<dbReference type="SUPFAM" id="SSF53098">
    <property type="entry name" value="Ribonuclease H-like"/>
    <property type="match status" value="1"/>
</dbReference>
<dbReference type="Proteomes" id="UP000626092">
    <property type="component" value="Unassembled WGS sequence"/>
</dbReference>
<dbReference type="Pfam" id="PF13456">
    <property type="entry name" value="RVT_3"/>
    <property type="match status" value="1"/>
</dbReference>
<dbReference type="CDD" id="cd09279">
    <property type="entry name" value="RNase_HI_like"/>
    <property type="match status" value="1"/>
</dbReference>
<comment type="caution">
    <text evidence="2">The sequence shown here is derived from an EMBL/GenBank/DDBJ whole genome shotgun (WGS) entry which is preliminary data.</text>
</comment>
<evidence type="ECO:0000259" key="1">
    <source>
        <dbReference type="Pfam" id="PF13456"/>
    </source>
</evidence>
<reference evidence="2" key="1">
    <citation type="submission" date="2019-11" db="EMBL/GenBank/DDBJ databases">
        <authorList>
            <person name="Liu Y."/>
            <person name="Hou J."/>
            <person name="Li T.-Q."/>
            <person name="Guan C.-H."/>
            <person name="Wu X."/>
            <person name="Wu H.-Z."/>
            <person name="Ling F."/>
            <person name="Zhang R."/>
            <person name="Shi X.-G."/>
            <person name="Ren J.-P."/>
            <person name="Chen E.-F."/>
            <person name="Sun J.-M."/>
        </authorList>
    </citation>
    <scope>NUCLEOTIDE SEQUENCE</scope>
    <source>
        <strain evidence="2">Adult_tree_wgs_1</strain>
        <tissue evidence="2">Leaves</tissue>
    </source>
</reference>
<evidence type="ECO:0000313" key="2">
    <source>
        <dbReference type="EMBL" id="KAF7150997.1"/>
    </source>
</evidence>
<feature type="domain" description="RNase H type-1" evidence="1">
    <location>
        <begin position="28"/>
        <end position="118"/>
    </location>
</feature>
<dbReference type="Gene3D" id="3.30.420.10">
    <property type="entry name" value="Ribonuclease H-like superfamily/Ribonuclease H"/>
    <property type="match status" value="1"/>
</dbReference>
<dbReference type="EMBL" id="WJXA01000002">
    <property type="protein sequence ID" value="KAF7150997.1"/>
    <property type="molecule type" value="Genomic_DNA"/>
</dbReference>
<keyword evidence="3" id="KW-1185">Reference proteome</keyword>
<dbReference type="InterPro" id="IPR036397">
    <property type="entry name" value="RNaseH_sf"/>
</dbReference>